<sequence>MSATEIESEPASSITPKLLSGRFCASDADITFKSCDDVLFKVHRKYLDAHSEGFGPPNGCTTVEEDEIVTLSETAQVLELVFQYMYPMRQPDLKKVDYITLVALSETVEKYQVFSAMEICKLRMEAQIPQHPFEVLSYAAKHGHADLVDIAAQTATGMYLSYAYKGLTPAVYVAWTQYYGLWLEVLDFAHNIGPLAHGDAVCDLWKRLYAETSARLGGNPGSLRNTQSVFRPCDATPILTINTAGESRGISPGKKVNTGSSCTLCFRYIVEWRGHVEQKLQAIPKFSTFL</sequence>
<dbReference type="InterPro" id="IPR011333">
    <property type="entry name" value="SKP1/BTB/POZ_sf"/>
</dbReference>
<proteinExistence type="predicted"/>
<feature type="domain" description="BTB" evidence="1">
    <location>
        <begin position="28"/>
        <end position="122"/>
    </location>
</feature>
<evidence type="ECO:0000259" key="1">
    <source>
        <dbReference type="Pfam" id="PF00651"/>
    </source>
</evidence>
<name>A0A0C3FN04_PILCF</name>
<dbReference type="SUPFAM" id="SSF54695">
    <property type="entry name" value="POZ domain"/>
    <property type="match status" value="1"/>
</dbReference>
<dbReference type="InParanoid" id="A0A0C3FN04"/>
<keyword evidence="3" id="KW-1185">Reference proteome</keyword>
<dbReference type="HOGENOM" id="CLU_075133_1_1_1"/>
<accession>A0A0C3FN04</accession>
<dbReference type="InterPro" id="IPR000210">
    <property type="entry name" value="BTB/POZ_dom"/>
</dbReference>
<gene>
    <name evidence="2" type="ORF">PILCRDRAFT_816782</name>
</gene>
<protein>
    <recommendedName>
        <fullName evidence="1">BTB domain-containing protein</fullName>
    </recommendedName>
</protein>
<dbReference type="AlphaFoldDB" id="A0A0C3FN04"/>
<dbReference type="Gene3D" id="3.30.710.10">
    <property type="entry name" value="Potassium Channel Kv1.1, Chain A"/>
    <property type="match status" value="1"/>
</dbReference>
<dbReference type="OrthoDB" id="3184970at2759"/>
<evidence type="ECO:0000313" key="3">
    <source>
        <dbReference type="Proteomes" id="UP000054166"/>
    </source>
</evidence>
<dbReference type="EMBL" id="KN832984">
    <property type="protein sequence ID" value="KIM85580.1"/>
    <property type="molecule type" value="Genomic_DNA"/>
</dbReference>
<reference evidence="3" key="2">
    <citation type="submission" date="2015-01" db="EMBL/GenBank/DDBJ databases">
        <title>Evolutionary Origins and Diversification of the Mycorrhizal Mutualists.</title>
        <authorList>
            <consortium name="DOE Joint Genome Institute"/>
            <consortium name="Mycorrhizal Genomics Consortium"/>
            <person name="Kohler A."/>
            <person name="Kuo A."/>
            <person name="Nagy L.G."/>
            <person name="Floudas D."/>
            <person name="Copeland A."/>
            <person name="Barry K.W."/>
            <person name="Cichocki N."/>
            <person name="Veneault-Fourrey C."/>
            <person name="LaButti K."/>
            <person name="Lindquist E.A."/>
            <person name="Lipzen A."/>
            <person name="Lundell T."/>
            <person name="Morin E."/>
            <person name="Murat C."/>
            <person name="Riley R."/>
            <person name="Ohm R."/>
            <person name="Sun H."/>
            <person name="Tunlid A."/>
            <person name="Henrissat B."/>
            <person name="Grigoriev I.V."/>
            <person name="Hibbett D.S."/>
            <person name="Martin F."/>
        </authorList>
    </citation>
    <scope>NUCLEOTIDE SEQUENCE [LARGE SCALE GENOMIC DNA]</scope>
    <source>
        <strain evidence="3">F 1598</strain>
    </source>
</reference>
<dbReference type="Pfam" id="PF00651">
    <property type="entry name" value="BTB"/>
    <property type="match status" value="1"/>
</dbReference>
<dbReference type="Proteomes" id="UP000054166">
    <property type="component" value="Unassembled WGS sequence"/>
</dbReference>
<organism evidence="2 3">
    <name type="scientific">Piloderma croceum (strain F 1598)</name>
    <dbReference type="NCBI Taxonomy" id="765440"/>
    <lineage>
        <taxon>Eukaryota</taxon>
        <taxon>Fungi</taxon>
        <taxon>Dikarya</taxon>
        <taxon>Basidiomycota</taxon>
        <taxon>Agaricomycotina</taxon>
        <taxon>Agaricomycetes</taxon>
        <taxon>Agaricomycetidae</taxon>
        <taxon>Atheliales</taxon>
        <taxon>Atheliaceae</taxon>
        <taxon>Piloderma</taxon>
    </lineage>
</organism>
<reference evidence="2 3" key="1">
    <citation type="submission" date="2014-04" db="EMBL/GenBank/DDBJ databases">
        <authorList>
            <consortium name="DOE Joint Genome Institute"/>
            <person name="Kuo A."/>
            <person name="Tarkka M."/>
            <person name="Buscot F."/>
            <person name="Kohler A."/>
            <person name="Nagy L.G."/>
            <person name="Floudas D."/>
            <person name="Copeland A."/>
            <person name="Barry K.W."/>
            <person name="Cichocki N."/>
            <person name="Veneault-Fourrey C."/>
            <person name="LaButti K."/>
            <person name="Lindquist E.A."/>
            <person name="Lipzen A."/>
            <person name="Lundell T."/>
            <person name="Morin E."/>
            <person name="Murat C."/>
            <person name="Sun H."/>
            <person name="Tunlid A."/>
            <person name="Henrissat B."/>
            <person name="Grigoriev I.V."/>
            <person name="Hibbett D.S."/>
            <person name="Martin F."/>
            <person name="Nordberg H.P."/>
            <person name="Cantor M.N."/>
            <person name="Hua S.X."/>
        </authorList>
    </citation>
    <scope>NUCLEOTIDE SEQUENCE [LARGE SCALE GENOMIC DNA]</scope>
    <source>
        <strain evidence="2 3">F 1598</strain>
    </source>
</reference>
<evidence type="ECO:0000313" key="2">
    <source>
        <dbReference type="EMBL" id="KIM85580.1"/>
    </source>
</evidence>